<proteinExistence type="predicted"/>
<evidence type="ECO:0000256" key="2">
    <source>
        <dbReference type="SAM" id="SignalP"/>
    </source>
</evidence>
<dbReference type="Proteomes" id="UP000760480">
    <property type="component" value="Unassembled WGS sequence"/>
</dbReference>
<comment type="caution">
    <text evidence="3">The sequence shown here is derived from an EMBL/GenBank/DDBJ whole genome shotgun (WGS) entry which is preliminary data.</text>
</comment>
<keyword evidence="4" id="KW-1185">Reference proteome</keyword>
<feature type="region of interest" description="Disordered" evidence="1">
    <location>
        <begin position="47"/>
        <end position="69"/>
    </location>
</feature>
<dbReference type="RefSeq" id="WP_169249941.1">
    <property type="nucleotide sequence ID" value="NZ_SPMZ01000057.1"/>
</dbReference>
<feature type="chain" id="PRO_5047072370" description="Lipoprotein" evidence="2">
    <location>
        <begin position="21"/>
        <end position="69"/>
    </location>
</feature>
<dbReference type="EMBL" id="SPMZ01000057">
    <property type="protein sequence ID" value="NMQ20673.1"/>
    <property type="molecule type" value="Genomic_DNA"/>
</dbReference>
<gene>
    <name evidence="3" type="ORF">E4P82_16625</name>
</gene>
<feature type="signal peptide" evidence="2">
    <location>
        <begin position="1"/>
        <end position="20"/>
    </location>
</feature>
<protein>
    <recommendedName>
        <fullName evidence="5">Lipoprotein</fullName>
    </recommendedName>
</protein>
<evidence type="ECO:0000313" key="3">
    <source>
        <dbReference type="EMBL" id="NMQ20673.1"/>
    </source>
</evidence>
<accession>A0ABX1TRE9</accession>
<reference evidence="3 4" key="1">
    <citation type="submission" date="2019-03" db="EMBL/GenBank/DDBJ databases">
        <title>Metabolic reconstructions from genomes of highly enriched 'Candidatus Accumulibacter' and 'Candidatus Competibacter' bioreactor populations.</title>
        <authorList>
            <person name="Annavajhala M.K."/>
            <person name="Welles L."/>
            <person name="Abbas B."/>
            <person name="Sorokin D."/>
            <person name="Park H."/>
            <person name="Van Loosdrecht M."/>
            <person name="Chandran K."/>
        </authorList>
    </citation>
    <scope>NUCLEOTIDE SEQUENCE [LARGE SCALE GENOMIC DNA]</scope>
    <source>
        <strain evidence="3 4">SBR_G</strain>
    </source>
</reference>
<evidence type="ECO:0000256" key="1">
    <source>
        <dbReference type="SAM" id="MobiDB-lite"/>
    </source>
</evidence>
<name>A0ABX1TRE9_9GAMM</name>
<organism evidence="3 4">
    <name type="scientific">Candidatus Competibacter phosphatis</name>
    <dbReference type="NCBI Taxonomy" id="221280"/>
    <lineage>
        <taxon>Bacteria</taxon>
        <taxon>Pseudomonadati</taxon>
        <taxon>Pseudomonadota</taxon>
        <taxon>Gammaproteobacteria</taxon>
        <taxon>Candidatus Competibacteraceae</taxon>
        <taxon>Candidatus Competibacter</taxon>
    </lineage>
</organism>
<evidence type="ECO:0008006" key="5">
    <source>
        <dbReference type="Google" id="ProtNLM"/>
    </source>
</evidence>
<sequence length="69" mass="7539">MNLRSTLLGGLLLLALGACSKEHDAPKSTAKPDNPLSAQTEALDKARQLESQIQDAAQQQRQRIDEQAR</sequence>
<evidence type="ECO:0000313" key="4">
    <source>
        <dbReference type="Proteomes" id="UP000760480"/>
    </source>
</evidence>
<feature type="compositionally biased region" description="Low complexity" evidence="1">
    <location>
        <begin position="52"/>
        <end position="61"/>
    </location>
</feature>
<dbReference type="PROSITE" id="PS51257">
    <property type="entry name" value="PROKAR_LIPOPROTEIN"/>
    <property type="match status" value="1"/>
</dbReference>
<keyword evidence="2" id="KW-0732">Signal</keyword>